<comment type="cofactor">
    <cofactor evidence="1">
        <name>Zn(2+)</name>
        <dbReference type="ChEBI" id="CHEBI:29105"/>
    </cofactor>
</comment>
<protein>
    <submittedName>
        <fullName evidence="6">Succinylglutamate desuccinylase/aspartoacylase family protein</fullName>
    </submittedName>
</protein>
<keyword evidence="2" id="KW-0479">Metal-binding</keyword>
<organism evidence="6 7">
    <name type="scientific">Roseateles amylovorans</name>
    <dbReference type="NCBI Taxonomy" id="2978473"/>
    <lineage>
        <taxon>Bacteria</taxon>
        <taxon>Pseudomonadati</taxon>
        <taxon>Pseudomonadota</taxon>
        <taxon>Betaproteobacteria</taxon>
        <taxon>Burkholderiales</taxon>
        <taxon>Sphaerotilaceae</taxon>
        <taxon>Roseateles</taxon>
    </lineage>
</organism>
<gene>
    <name evidence="6" type="ORF">N4261_24625</name>
</gene>
<evidence type="ECO:0000313" key="6">
    <source>
        <dbReference type="EMBL" id="UXH78099.1"/>
    </source>
</evidence>
<evidence type="ECO:0000256" key="4">
    <source>
        <dbReference type="ARBA" id="ARBA00022833"/>
    </source>
</evidence>
<proteinExistence type="predicted"/>
<dbReference type="Gene3D" id="3.40.630.10">
    <property type="entry name" value="Zn peptidases"/>
    <property type="match status" value="1"/>
</dbReference>
<evidence type="ECO:0000256" key="1">
    <source>
        <dbReference type="ARBA" id="ARBA00001947"/>
    </source>
</evidence>
<keyword evidence="3" id="KW-0378">Hydrolase</keyword>
<reference evidence="6" key="1">
    <citation type="submission" date="2022-10" db="EMBL/GenBank/DDBJ databases">
        <title>Characterization and whole genome sequencing of a new Roseateles species, isolated from fresh water.</title>
        <authorList>
            <person name="Guliayeva D.Y."/>
            <person name="Akhremchuk A.E."/>
            <person name="Sikolenko M.A."/>
            <person name="Valentovich L.N."/>
            <person name="Sidarenka A.V."/>
        </authorList>
    </citation>
    <scope>NUCLEOTIDE SEQUENCE</scope>
    <source>
        <strain evidence="6">BIM B-1768</strain>
    </source>
</reference>
<dbReference type="InterPro" id="IPR055438">
    <property type="entry name" value="AstE_AspA_cat"/>
</dbReference>
<dbReference type="InterPro" id="IPR053138">
    <property type="entry name" value="N-alpha-Ac-DABA_deacetylase"/>
</dbReference>
<name>A0ABY6B0A2_9BURK</name>
<dbReference type="Proteomes" id="UP001064933">
    <property type="component" value="Chromosome"/>
</dbReference>
<evidence type="ECO:0000313" key="7">
    <source>
        <dbReference type="Proteomes" id="UP001064933"/>
    </source>
</evidence>
<sequence length="324" mass="35528">MSLPTPHDHTIDLQLAPPDLRPWREGGSGVDHVHVRASGRPGPTVMLQALTHGNELCGAIALDWLLRQDVRPLHGRLVLAFANMAAFNRFDARSPFESRCVDEDLNRVWEDAVLHGPGDTLELRRARELRPFIDSADVLLDLHSMQEAGAPPLAICGMTDKSLSLARALGQPETLLVDTGHAGGLRLIDRGGFADPASPRQALLIECGAHWEAVSAEMAIDVSLRFLRHLGMVDAAWADAHLRCPLPPRQRLLRVGEGIAARSQAFQFLMPTHHLMVIPRAGTLLAEDQGHRFVTPHDDCVLVMPSHRAGQAGQTMVRLGRYEA</sequence>
<keyword evidence="7" id="KW-1185">Reference proteome</keyword>
<accession>A0ABY6B0A2</accession>
<feature type="domain" description="Succinylglutamate desuccinylase/Aspartoacylase catalytic" evidence="5">
    <location>
        <begin position="41"/>
        <end position="161"/>
    </location>
</feature>
<dbReference type="EMBL" id="CP104562">
    <property type="protein sequence ID" value="UXH78099.1"/>
    <property type="molecule type" value="Genomic_DNA"/>
</dbReference>
<dbReference type="RefSeq" id="WP_261757873.1">
    <property type="nucleotide sequence ID" value="NZ_CP104562.2"/>
</dbReference>
<dbReference type="PANTHER" id="PTHR37326">
    <property type="entry name" value="BLL3975 PROTEIN"/>
    <property type="match status" value="1"/>
</dbReference>
<evidence type="ECO:0000256" key="2">
    <source>
        <dbReference type="ARBA" id="ARBA00022723"/>
    </source>
</evidence>
<evidence type="ECO:0000256" key="3">
    <source>
        <dbReference type="ARBA" id="ARBA00022801"/>
    </source>
</evidence>
<keyword evidence="4" id="KW-0862">Zinc</keyword>
<dbReference type="SUPFAM" id="SSF53187">
    <property type="entry name" value="Zn-dependent exopeptidases"/>
    <property type="match status" value="1"/>
</dbReference>
<evidence type="ECO:0000259" key="5">
    <source>
        <dbReference type="Pfam" id="PF24827"/>
    </source>
</evidence>
<dbReference type="PANTHER" id="PTHR37326:SF1">
    <property type="entry name" value="BLL3975 PROTEIN"/>
    <property type="match status" value="1"/>
</dbReference>
<dbReference type="Pfam" id="PF24827">
    <property type="entry name" value="AstE_AspA_cat"/>
    <property type="match status" value="1"/>
</dbReference>